<evidence type="ECO:0000259" key="7">
    <source>
        <dbReference type="PROSITE" id="PS51160"/>
    </source>
</evidence>
<evidence type="ECO:0000256" key="5">
    <source>
        <dbReference type="PROSITE-ProRule" id="PRU00520"/>
    </source>
</evidence>
<dbReference type="Proteomes" id="UP000255523">
    <property type="component" value="Unassembled WGS sequence"/>
</dbReference>
<evidence type="ECO:0000256" key="2">
    <source>
        <dbReference type="ARBA" id="ARBA00012150"/>
    </source>
</evidence>
<protein>
    <recommendedName>
        <fullName evidence="3 5">acylphosphatase</fullName>
        <ecNumber evidence="2 5">3.6.1.7</ecNumber>
    </recommendedName>
</protein>
<dbReference type="RefSeq" id="WP_022789522.1">
    <property type="nucleotide sequence ID" value="NZ_UHFX01000003.1"/>
</dbReference>
<dbReference type="InterPro" id="IPR020456">
    <property type="entry name" value="Acylphosphatase"/>
</dbReference>
<evidence type="ECO:0000313" key="8">
    <source>
        <dbReference type="EMBL" id="SUO04470.1"/>
    </source>
</evidence>
<feature type="domain" description="Acylphosphatase-like" evidence="7">
    <location>
        <begin position="29"/>
        <end position="114"/>
    </location>
</feature>
<evidence type="ECO:0000256" key="6">
    <source>
        <dbReference type="RuleBase" id="RU004168"/>
    </source>
</evidence>
<evidence type="ECO:0000256" key="4">
    <source>
        <dbReference type="ARBA" id="ARBA00047645"/>
    </source>
</evidence>
<evidence type="ECO:0000313" key="9">
    <source>
        <dbReference type="Proteomes" id="UP000255523"/>
    </source>
</evidence>
<dbReference type="PROSITE" id="PS00151">
    <property type="entry name" value="ACYLPHOSPHATASE_2"/>
    <property type="match status" value="1"/>
</dbReference>
<dbReference type="EC" id="3.6.1.7" evidence="2 5"/>
<dbReference type="PANTHER" id="PTHR47268">
    <property type="entry name" value="ACYLPHOSPHATASE"/>
    <property type="match status" value="1"/>
</dbReference>
<dbReference type="PANTHER" id="PTHR47268:SF4">
    <property type="entry name" value="ACYLPHOSPHATASE"/>
    <property type="match status" value="1"/>
</dbReference>
<comment type="similarity">
    <text evidence="1 6">Belongs to the acylphosphatase family.</text>
</comment>
<dbReference type="EMBL" id="UHFX01000003">
    <property type="protein sequence ID" value="SUO04470.1"/>
    <property type="molecule type" value="Genomic_DNA"/>
</dbReference>
<feature type="active site" evidence="5">
    <location>
        <position position="44"/>
    </location>
</feature>
<dbReference type="SUPFAM" id="SSF54975">
    <property type="entry name" value="Acylphosphatase/BLUF domain-like"/>
    <property type="match status" value="1"/>
</dbReference>
<keyword evidence="9" id="KW-1185">Reference proteome</keyword>
<organism evidence="8 9">
    <name type="scientific">Faecalicoccus pleomorphus</name>
    <dbReference type="NCBI Taxonomy" id="1323"/>
    <lineage>
        <taxon>Bacteria</taxon>
        <taxon>Bacillati</taxon>
        <taxon>Bacillota</taxon>
        <taxon>Erysipelotrichia</taxon>
        <taxon>Erysipelotrichales</taxon>
        <taxon>Erysipelotrichaceae</taxon>
        <taxon>Faecalicoccus</taxon>
    </lineage>
</organism>
<evidence type="ECO:0000256" key="1">
    <source>
        <dbReference type="ARBA" id="ARBA00005614"/>
    </source>
</evidence>
<sequence length="114" mass="13422">MNFFKKLQKQFNSPQRKKLPSFSDGSILRYRIRFEGIVQGVGFRYEVYQIATQLKLTGWVRNEMDGSVLCEVQGTKEKIEYLINHLYQVPRFQIDSVSEKEIPLKNESSFHMAN</sequence>
<gene>
    <name evidence="8" type="primary">acyP</name>
    <name evidence="8" type="ORF">NCTC11087_01387</name>
</gene>
<dbReference type="Gene3D" id="3.30.70.100">
    <property type="match status" value="1"/>
</dbReference>
<name>A0A380LPE9_9FIRM</name>
<evidence type="ECO:0000256" key="3">
    <source>
        <dbReference type="ARBA" id="ARBA00015991"/>
    </source>
</evidence>
<dbReference type="OrthoDB" id="9808093at2"/>
<comment type="catalytic activity">
    <reaction evidence="4 5">
        <text>an acyl phosphate + H2O = a carboxylate + phosphate + H(+)</text>
        <dbReference type="Rhea" id="RHEA:14965"/>
        <dbReference type="ChEBI" id="CHEBI:15377"/>
        <dbReference type="ChEBI" id="CHEBI:15378"/>
        <dbReference type="ChEBI" id="CHEBI:29067"/>
        <dbReference type="ChEBI" id="CHEBI:43474"/>
        <dbReference type="ChEBI" id="CHEBI:59918"/>
        <dbReference type="EC" id="3.6.1.7"/>
    </reaction>
</comment>
<dbReference type="InterPro" id="IPR036046">
    <property type="entry name" value="Acylphosphatase-like_dom_sf"/>
</dbReference>
<feature type="active site" evidence="5">
    <location>
        <position position="62"/>
    </location>
</feature>
<dbReference type="AlphaFoldDB" id="A0A380LPE9"/>
<dbReference type="Pfam" id="PF00708">
    <property type="entry name" value="Acylphosphatase"/>
    <property type="match status" value="1"/>
</dbReference>
<proteinExistence type="inferred from homology"/>
<dbReference type="PROSITE" id="PS51160">
    <property type="entry name" value="ACYLPHOSPHATASE_3"/>
    <property type="match status" value="1"/>
</dbReference>
<keyword evidence="5 8" id="KW-0378">Hydrolase</keyword>
<accession>A0A380LPE9</accession>
<dbReference type="GO" id="GO:0003998">
    <property type="term" value="F:acylphosphatase activity"/>
    <property type="evidence" value="ECO:0007669"/>
    <property type="project" value="UniProtKB-EC"/>
</dbReference>
<dbReference type="InterPro" id="IPR001792">
    <property type="entry name" value="Acylphosphatase-like_dom"/>
</dbReference>
<reference evidence="8 9" key="1">
    <citation type="submission" date="2018-06" db="EMBL/GenBank/DDBJ databases">
        <authorList>
            <consortium name="Pathogen Informatics"/>
            <person name="Doyle S."/>
        </authorList>
    </citation>
    <scope>NUCLEOTIDE SEQUENCE [LARGE SCALE GENOMIC DNA]</scope>
    <source>
        <strain evidence="8 9">NCTC11087</strain>
    </source>
</reference>
<dbReference type="GeneID" id="77462343"/>
<dbReference type="InterPro" id="IPR017968">
    <property type="entry name" value="Acylphosphatase_CS"/>
</dbReference>